<protein>
    <submittedName>
        <fullName evidence="2">Uncharacterized protein</fullName>
    </submittedName>
</protein>
<evidence type="ECO:0000256" key="1">
    <source>
        <dbReference type="SAM" id="Phobius"/>
    </source>
</evidence>
<reference evidence="2" key="2">
    <citation type="submission" date="2020-12" db="EMBL/GenBank/DDBJ databases">
        <authorList>
            <person name="Kanost M."/>
        </authorList>
    </citation>
    <scope>NUCLEOTIDE SEQUENCE</scope>
</reference>
<dbReference type="EMBL" id="JH668541">
    <property type="protein sequence ID" value="KAG6457254.1"/>
    <property type="molecule type" value="Genomic_DNA"/>
</dbReference>
<reference evidence="2" key="1">
    <citation type="journal article" date="2016" name="Insect Biochem. Mol. Biol.">
        <title>Multifaceted biological insights from a draft genome sequence of the tobacco hornworm moth, Manduca sexta.</title>
        <authorList>
            <person name="Kanost M.R."/>
            <person name="Arrese E.L."/>
            <person name="Cao X."/>
            <person name="Chen Y.R."/>
            <person name="Chellapilla S."/>
            <person name="Goldsmith M.R."/>
            <person name="Grosse-Wilde E."/>
            <person name="Heckel D.G."/>
            <person name="Herndon N."/>
            <person name="Jiang H."/>
            <person name="Papanicolaou A."/>
            <person name="Qu J."/>
            <person name="Soulages J.L."/>
            <person name="Vogel H."/>
            <person name="Walters J."/>
            <person name="Waterhouse R.M."/>
            <person name="Ahn S.J."/>
            <person name="Almeida F.C."/>
            <person name="An C."/>
            <person name="Aqrawi P."/>
            <person name="Bretschneider A."/>
            <person name="Bryant W.B."/>
            <person name="Bucks S."/>
            <person name="Chao H."/>
            <person name="Chevignon G."/>
            <person name="Christen J.M."/>
            <person name="Clarke D.F."/>
            <person name="Dittmer N.T."/>
            <person name="Ferguson L.C.F."/>
            <person name="Garavelou S."/>
            <person name="Gordon K.H.J."/>
            <person name="Gunaratna R.T."/>
            <person name="Han Y."/>
            <person name="Hauser F."/>
            <person name="He Y."/>
            <person name="Heidel-Fischer H."/>
            <person name="Hirsh A."/>
            <person name="Hu Y."/>
            <person name="Jiang H."/>
            <person name="Kalra D."/>
            <person name="Klinner C."/>
            <person name="Konig C."/>
            <person name="Kovar C."/>
            <person name="Kroll A.R."/>
            <person name="Kuwar S.S."/>
            <person name="Lee S.L."/>
            <person name="Lehman R."/>
            <person name="Li K."/>
            <person name="Li Z."/>
            <person name="Liang H."/>
            <person name="Lovelace S."/>
            <person name="Lu Z."/>
            <person name="Mansfield J.H."/>
            <person name="McCulloch K.J."/>
            <person name="Mathew T."/>
            <person name="Morton B."/>
            <person name="Muzny D.M."/>
            <person name="Neunemann D."/>
            <person name="Ongeri F."/>
            <person name="Pauchet Y."/>
            <person name="Pu L.L."/>
            <person name="Pyrousis I."/>
            <person name="Rao X.J."/>
            <person name="Redding A."/>
            <person name="Roesel C."/>
            <person name="Sanchez-Gracia A."/>
            <person name="Schaack S."/>
            <person name="Shukla A."/>
            <person name="Tetreau G."/>
            <person name="Wang Y."/>
            <person name="Xiong G.H."/>
            <person name="Traut W."/>
            <person name="Walsh T.K."/>
            <person name="Worley K.C."/>
            <person name="Wu D."/>
            <person name="Wu W."/>
            <person name="Wu Y.Q."/>
            <person name="Zhang X."/>
            <person name="Zou Z."/>
            <person name="Zucker H."/>
            <person name="Briscoe A.D."/>
            <person name="Burmester T."/>
            <person name="Clem R.J."/>
            <person name="Feyereisen R."/>
            <person name="Grimmelikhuijzen C.J.P."/>
            <person name="Hamodrakas S.J."/>
            <person name="Hansson B.S."/>
            <person name="Huguet E."/>
            <person name="Jermiin L.S."/>
            <person name="Lan Q."/>
            <person name="Lehman H.K."/>
            <person name="Lorenzen M."/>
            <person name="Merzendorfer H."/>
            <person name="Michalopoulos I."/>
            <person name="Morton D.B."/>
            <person name="Muthukrishnan S."/>
            <person name="Oakeshott J.G."/>
            <person name="Palmer W."/>
            <person name="Park Y."/>
            <person name="Passarelli A.L."/>
            <person name="Rozas J."/>
            <person name="Schwartz L.M."/>
            <person name="Smith W."/>
            <person name="Southgate A."/>
            <person name="Vilcinskas A."/>
            <person name="Vogt R."/>
            <person name="Wang P."/>
            <person name="Werren J."/>
            <person name="Yu X.Q."/>
            <person name="Zhou J.J."/>
            <person name="Brown S.J."/>
            <person name="Scherer S.E."/>
            <person name="Richards S."/>
            <person name="Blissard G.W."/>
        </authorList>
    </citation>
    <scope>NUCLEOTIDE SEQUENCE</scope>
</reference>
<keyword evidence="3" id="KW-1185">Reference proteome</keyword>
<keyword evidence="1" id="KW-0812">Transmembrane</keyword>
<accession>A0A921ZHU4</accession>
<keyword evidence="1" id="KW-0472">Membrane</keyword>
<organism evidence="2 3">
    <name type="scientific">Manduca sexta</name>
    <name type="common">Tobacco hawkmoth</name>
    <name type="synonym">Tobacco hornworm</name>
    <dbReference type="NCBI Taxonomy" id="7130"/>
    <lineage>
        <taxon>Eukaryota</taxon>
        <taxon>Metazoa</taxon>
        <taxon>Ecdysozoa</taxon>
        <taxon>Arthropoda</taxon>
        <taxon>Hexapoda</taxon>
        <taxon>Insecta</taxon>
        <taxon>Pterygota</taxon>
        <taxon>Neoptera</taxon>
        <taxon>Endopterygota</taxon>
        <taxon>Lepidoptera</taxon>
        <taxon>Glossata</taxon>
        <taxon>Ditrysia</taxon>
        <taxon>Bombycoidea</taxon>
        <taxon>Sphingidae</taxon>
        <taxon>Sphinginae</taxon>
        <taxon>Sphingini</taxon>
        <taxon>Manduca</taxon>
    </lineage>
</organism>
<name>A0A921ZHU4_MANSE</name>
<sequence>MSMYLQPRFAPQSSIINYEWSSAVEYQPILCNSSCWIVFLLFIISLTASACASCAFEPRSRVCTSGTCTTRELYLHIVVTWTTFGR</sequence>
<feature type="transmembrane region" description="Helical" evidence="1">
    <location>
        <begin position="36"/>
        <end position="56"/>
    </location>
</feature>
<gene>
    <name evidence="2" type="ORF">O3G_MSEX010191</name>
</gene>
<proteinExistence type="predicted"/>
<comment type="caution">
    <text evidence="2">The sequence shown here is derived from an EMBL/GenBank/DDBJ whole genome shotgun (WGS) entry which is preliminary data.</text>
</comment>
<evidence type="ECO:0000313" key="2">
    <source>
        <dbReference type="EMBL" id="KAG6457254.1"/>
    </source>
</evidence>
<dbReference type="AlphaFoldDB" id="A0A921ZHU4"/>
<keyword evidence="1" id="KW-1133">Transmembrane helix</keyword>
<evidence type="ECO:0000313" key="3">
    <source>
        <dbReference type="Proteomes" id="UP000791440"/>
    </source>
</evidence>
<dbReference type="Proteomes" id="UP000791440">
    <property type="component" value="Unassembled WGS sequence"/>
</dbReference>